<accession>A0AAD9H326</accession>
<gene>
    <name evidence="1" type="ORF">LX32DRAFT_335021</name>
</gene>
<proteinExistence type="predicted"/>
<sequence length="336" mass="37501">MIGTLLPLVFFVDTENQKYLVFLVPRVVRSWQPVSRVQFPRLPRAYLLFGQMARQFIIFSLSLSLGTLAHRCDGHPVSLFPANEPLVFFCRLSFFLSSESINTRLVPESAGPQRLPPPQAKNMRLEIFFYAQTHANNPSAGSQILFRIPTARIPSHPIPSHTPVYHARRIPQTRRGGLIDTHQLRTLRCAGERLWWWCSAQPPIWESPSCCRCHRLRDWREKGKGRGKNEPAVPTEGCGPAAFFATTPPPLPLAMTGLLATLHLCALCGMTGIALCSPVRRRGLLHGGQVFEGGGGPFPWCRSCQHIALVLGTTSQDNLYLTVGMFGTCRFVCPFS</sequence>
<evidence type="ECO:0000313" key="1">
    <source>
        <dbReference type="EMBL" id="KAK2020407.1"/>
    </source>
</evidence>
<keyword evidence="2" id="KW-1185">Reference proteome</keyword>
<name>A0AAD9H326_9PEZI</name>
<dbReference type="EMBL" id="MU843277">
    <property type="protein sequence ID" value="KAK2020407.1"/>
    <property type="molecule type" value="Genomic_DNA"/>
</dbReference>
<organism evidence="1 2">
    <name type="scientific">Colletotrichum zoysiae</name>
    <dbReference type="NCBI Taxonomy" id="1216348"/>
    <lineage>
        <taxon>Eukaryota</taxon>
        <taxon>Fungi</taxon>
        <taxon>Dikarya</taxon>
        <taxon>Ascomycota</taxon>
        <taxon>Pezizomycotina</taxon>
        <taxon>Sordariomycetes</taxon>
        <taxon>Hypocreomycetidae</taxon>
        <taxon>Glomerellales</taxon>
        <taxon>Glomerellaceae</taxon>
        <taxon>Colletotrichum</taxon>
        <taxon>Colletotrichum graminicola species complex</taxon>
    </lineage>
</organism>
<reference evidence="1" key="1">
    <citation type="submission" date="2021-06" db="EMBL/GenBank/DDBJ databases">
        <title>Comparative genomics, transcriptomics and evolutionary studies reveal genomic signatures of adaptation to plant cell wall in hemibiotrophic fungi.</title>
        <authorList>
            <consortium name="DOE Joint Genome Institute"/>
            <person name="Baroncelli R."/>
            <person name="Diaz J.F."/>
            <person name="Benocci T."/>
            <person name="Peng M."/>
            <person name="Battaglia E."/>
            <person name="Haridas S."/>
            <person name="Andreopoulos W."/>
            <person name="Labutti K."/>
            <person name="Pangilinan J."/>
            <person name="Floch G.L."/>
            <person name="Makela M.R."/>
            <person name="Henrissat B."/>
            <person name="Grigoriev I.V."/>
            <person name="Crouch J.A."/>
            <person name="De Vries R.P."/>
            <person name="Sukno S.A."/>
            <person name="Thon M.R."/>
        </authorList>
    </citation>
    <scope>NUCLEOTIDE SEQUENCE</scope>
    <source>
        <strain evidence="1">MAFF235873</strain>
    </source>
</reference>
<evidence type="ECO:0000313" key="2">
    <source>
        <dbReference type="Proteomes" id="UP001232148"/>
    </source>
</evidence>
<protein>
    <submittedName>
        <fullName evidence="1">Uncharacterized protein</fullName>
    </submittedName>
</protein>
<dbReference type="AlphaFoldDB" id="A0AAD9H326"/>
<dbReference type="Proteomes" id="UP001232148">
    <property type="component" value="Unassembled WGS sequence"/>
</dbReference>
<comment type="caution">
    <text evidence="1">The sequence shown here is derived from an EMBL/GenBank/DDBJ whole genome shotgun (WGS) entry which is preliminary data.</text>
</comment>